<dbReference type="EMBL" id="OZ034813">
    <property type="protein sequence ID" value="CAL1352145.1"/>
    <property type="molecule type" value="Genomic_DNA"/>
</dbReference>
<organism evidence="1 2">
    <name type="scientific">Linum trigynum</name>
    <dbReference type="NCBI Taxonomy" id="586398"/>
    <lineage>
        <taxon>Eukaryota</taxon>
        <taxon>Viridiplantae</taxon>
        <taxon>Streptophyta</taxon>
        <taxon>Embryophyta</taxon>
        <taxon>Tracheophyta</taxon>
        <taxon>Spermatophyta</taxon>
        <taxon>Magnoliopsida</taxon>
        <taxon>eudicotyledons</taxon>
        <taxon>Gunneridae</taxon>
        <taxon>Pentapetalae</taxon>
        <taxon>rosids</taxon>
        <taxon>fabids</taxon>
        <taxon>Malpighiales</taxon>
        <taxon>Linaceae</taxon>
        <taxon>Linum</taxon>
    </lineage>
</organism>
<keyword evidence="2" id="KW-1185">Reference proteome</keyword>
<name>A0AAV2C8I6_9ROSI</name>
<evidence type="ECO:0000313" key="2">
    <source>
        <dbReference type="Proteomes" id="UP001497516"/>
    </source>
</evidence>
<reference evidence="1 2" key="1">
    <citation type="submission" date="2024-04" db="EMBL/GenBank/DDBJ databases">
        <authorList>
            <person name="Fracassetti M."/>
        </authorList>
    </citation>
    <scope>NUCLEOTIDE SEQUENCE [LARGE SCALE GENOMIC DNA]</scope>
</reference>
<dbReference type="AlphaFoldDB" id="A0AAV2C8I6"/>
<evidence type="ECO:0000313" key="1">
    <source>
        <dbReference type="EMBL" id="CAL1352145.1"/>
    </source>
</evidence>
<gene>
    <name evidence="1" type="ORF">LTRI10_LOCUS136</name>
</gene>
<protein>
    <submittedName>
        <fullName evidence="1">Uncharacterized protein</fullName>
    </submittedName>
</protein>
<dbReference type="Proteomes" id="UP001497516">
    <property type="component" value="Chromosome 1"/>
</dbReference>
<proteinExistence type="predicted"/>
<sequence>MNRLTRGHQRDIVLYIRKALANADQRCPNAAAVGLLRRHLKPVLCAQARRKLRFAAIHADELQRWIIGPALRVVSVDGELGNLHDVFVRRIRYRRLQAECLDGDQGYSDGNCSDEKAVCPLIGQKRICLNPIL</sequence>
<accession>A0AAV2C8I6</accession>